<gene>
    <name evidence="2" type="ORF">M404DRAFT_151051</name>
</gene>
<proteinExistence type="predicted"/>
<sequence>MEDPNQAVQPDFSTEEYNKACLQLVSDTTDNEQAAQILGSLWEINNNKERAQWAAHRADEARRAQEANKQAAEEQAEEQCCTHKEEEATHLEEWKKYKAKFTPICNVKAPTGPVNIPAPYASRKLLKGEYCELYFFTNAGLAEAEYFNPSIDDEALTLLKADNGQHLWVPASMTRDKSVVIKDEDLTWEQFGEAVIHMVDAMRDHDWPEESVKMHVDFWLALEGHPHQEFNKFLSKLFWTSLYLLGLFCLTGLFLARDGGKQNFKQHK</sequence>
<keyword evidence="1" id="KW-0472">Membrane</keyword>
<dbReference type="OrthoDB" id="2688210at2759"/>
<accession>A0A0C3JUH4</accession>
<evidence type="ECO:0000313" key="3">
    <source>
        <dbReference type="Proteomes" id="UP000054217"/>
    </source>
</evidence>
<evidence type="ECO:0000313" key="2">
    <source>
        <dbReference type="EMBL" id="KIO01107.1"/>
    </source>
</evidence>
<organism evidence="2 3">
    <name type="scientific">Pisolithus tinctorius Marx 270</name>
    <dbReference type="NCBI Taxonomy" id="870435"/>
    <lineage>
        <taxon>Eukaryota</taxon>
        <taxon>Fungi</taxon>
        <taxon>Dikarya</taxon>
        <taxon>Basidiomycota</taxon>
        <taxon>Agaricomycotina</taxon>
        <taxon>Agaricomycetes</taxon>
        <taxon>Agaricomycetidae</taxon>
        <taxon>Boletales</taxon>
        <taxon>Sclerodermatineae</taxon>
        <taxon>Pisolithaceae</taxon>
        <taxon>Pisolithus</taxon>
    </lineage>
</organism>
<dbReference type="InParanoid" id="A0A0C3JUH4"/>
<protein>
    <submittedName>
        <fullName evidence="2">Uncharacterized protein</fullName>
    </submittedName>
</protein>
<dbReference type="Proteomes" id="UP000054217">
    <property type="component" value="Unassembled WGS sequence"/>
</dbReference>
<dbReference type="HOGENOM" id="CLU_052398_0_2_1"/>
<reference evidence="2 3" key="1">
    <citation type="submission" date="2014-04" db="EMBL/GenBank/DDBJ databases">
        <authorList>
            <consortium name="DOE Joint Genome Institute"/>
            <person name="Kuo A."/>
            <person name="Kohler A."/>
            <person name="Costa M.D."/>
            <person name="Nagy L.G."/>
            <person name="Floudas D."/>
            <person name="Copeland A."/>
            <person name="Barry K.W."/>
            <person name="Cichocki N."/>
            <person name="Veneault-Fourrey C."/>
            <person name="LaButti K."/>
            <person name="Lindquist E.A."/>
            <person name="Lipzen A."/>
            <person name="Lundell T."/>
            <person name="Morin E."/>
            <person name="Murat C."/>
            <person name="Sun H."/>
            <person name="Tunlid A."/>
            <person name="Henrissat B."/>
            <person name="Grigoriev I.V."/>
            <person name="Hibbett D.S."/>
            <person name="Martin F."/>
            <person name="Nordberg H.P."/>
            <person name="Cantor M.N."/>
            <person name="Hua S.X."/>
        </authorList>
    </citation>
    <scope>NUCLEOTIDE SEQUENCE [LARGE SCALE GENOMIC DNA]</scope>
    <source>
        <strain evidence="2 3">Marx 270</strain>
    </source>
</reference>
<reference evidence="3" key="2">
    <citation type="submission" date="2015-01" db="EMBL/GenBank/DDBJ databases">
        <title>Evolutionary Origins and Diversification of the Mycorrhizal Mutualists.</title>
        <authorList>
            <consortium name="DOE Joint Genome Institute"/>
            <consortium name="Mycorrhizal Genomics Consortium"/>
            <person name="Kohler A."/>
            <person name="Kuo A."/>
            <person name="Nagy L.G."/>
            <person name="Floudas D."/>
            <person name="Copeland A."/>
            <person name="Barry K.W."/>
            <person name="Cichocki N."/>
            <person name="Veneault-Fourrey C."/>
            <person name="LaButti K."/>
            <person name="Lindquist E.A."/>
            <person name="Lipzen A."/>
            <person name="Lundell T."/>
            <person name="Morin E."/>
            <person name="Murat C."/>
            <person name="Riley R."/>
            <person name="Ohm R."/>
            <person name="Sun H."/>
            <person name="Tunlid A."/>
            <person name="Henrissat B."/>
            <person name="Grigoriev I.V."/>
            <person name="Hibbett D.S."/>
            <person name="Martin F."/>
        </authorList>
    </citation>
    <scope>NUCLEOTIDE SEQUENCE [LARGE SCALE GENOMIC DNA]</scope>
    <source>
        <strain evidence="3">Marx 270</strain>
    </source>
</reference>
<keyword evidence="1" id="KW-0812">Transmembrane</keyword>
<keyword evidence="3" id="KW-1185">Reference proteome</keyword>
<dbReference type="AlphaFoldDB" id="A0A0C3JUH4"/>
<keyword evidence="1" id="KW-1133">Transmembrane helix</keyword>
<name>A0A0C3JUH4_PISTI</name>
<dbReference type="EMBL" id="KN831991">
    <property type="protein sequence ID" value="KIO01107.1"/>
    <property type="molecule type" value="Genomic_DNA"/>
</dbReference>
<feature type="transmembrane region" description="Helical" evidence="1">
    <location>
        <begin position="237"/>
        <end position="256"/>
    </location>
</feature>
<evidence type="ECO:0000256" key="1">
    <source>
        <dbReference type="SAM" id="Phobius"/>
    </source>
</evidence>